<dbReference type="InterPro" id="IPR017452">
    <property type="entry name" value="GPCR_Rhodpsn_7TM"/>
</dbReference>
<protein>
    <submittedName>
        <fullName evidence="11">Uncharacterized protein LOC101854920</fullName>
    </submittedName>
</protein>
<keyword evidence="6" id="KW-0675">Receptor</keyword>
<dbReference type="SUPFAM" id="SSF81321">
    <property type="entry name" value="Family A G protein-coupled receptor-like"/>
    <property type="match status" value="1"/>
</dbReference>
<evidence type="ECO:0000256" key="5">
    <source>
        <dbReference type="ARBA" id="ARBA00023136"/>
    </source>
</evidence>
<gene>
    <name evidence="11" type="primary">LOC101854920</name>
</gene>
<sequence>MIMTPRRTKIIIIFIFALMFSVFAPFYYVNRLVWAFDEARNATILKIQYTKEKEIVETVTFFIHSVTFSIFSFVFVILCTVVLIVKLNSKTKWRKATAAKGANTAEGVGVKDKMVVKMVTFISSIFIICFVPGTLIFLFMALEPEFSHGGRYKNIYFVVWSFSFVMETVNSSVNIFVYLKMSSKYRAVFMKTFLRKEEK</sequence>
<evidence type="ECO:0000256" key="7">
    <source>
        <dbReference type="ARBA" id="ARBA00023224"/>
    </source>
</evidence>
<name>A0ABM0JCU3_APLCA</name>
<dbReference type="PROSITE" id="PS50262">
    <property type="entry name" value="G_PROTEIN_RECEP_F1_2"/>
    <property type="match status" value="1"/>
</dbReference>
<dbReference type="Gene3D" id="1.20.1070.10">
    <property type="entry name" value="Rhodopsin 7-helix transmembrane proteins"/>
    <property type="match status" value="1"/>
</dbReference>
<dbReference type="InterPro" id="IPR019427">
    <property type="entry name" value="7TM_GPCR_serpentine_rcpt_Srw"/>
</dbReference>
<evidence type="ECO:0000256" key="4">
    <source>
        <dbReference type="ARBA" id="ARBA00023040"/>
    </source>
</evidence>
<keyword evidence="10" id="KW-1185">Reference proteome</keyword>
<feature type="transmembrane region" description="Helical" evidence="8">
    <location>
        <begin position="121"/>
        <end position="142"/>
    </location>
</feature>
<dbReference type="Pfam" id="PF10324">
    <property type="entry name" value="7TM_GPCR_Srw"/>
    <property type="match status" value="1"/>
</dbReference>
<keyword evidence="3 8" id="KW-1133">Transmembrane helix</keyword>
<evidence type="ECO:0000259" key="9">
    <source>
        <dbReference type="PROSITE" id="PS50262"/>
    </source>
</evidence>
<dbReference type="Proteomes" id="UP000694888">
    <property type="component" value="Unplaced"/>
</dbReference>
<keyword evidence="2 8" id="KW-0812">Transmembrane</keyword>
<evidence type="ECO:0000256" key="1">
    <source>
        <dbReference type="ARBA" id="ARBA00004141"/>
    </source>
</evidence>
<evidence type="ECO:0000256" key="6">
    <source>
        <dbReference type="ARBA" id="ARBA00023170"/>
    </source>
</evidence>
<keyword evidence="7" id="KW-0807">Transducer</keyword>
<dbReference type="PANTHER" id="PTHR24243:SF230">
    <property type="entry name" value="G-PROTEIN COUPLED RECEPTORS FAMILY 1 PROFILE DOMAIN-CONTAINING PROTEIN"/>
    <property type="match status" value="1"/>
</dbReference>
<feature type="transmembrane region" description="Helical" evidence="8">
    <location>
        <begin position="154"/>
        <end position="179"/>
    </location>
</feature>
<dbReference type="PANTHER" id="PTHR24243">
    <property type="entry name" value="G-PROTEIN COUPLED RECEPTOR"/>
    <property type="match status" value="1"/>
</dbReference>
<evidence type="ECO:0000256" key="2">
    <source>
        <dbReference type="ARBA" id="ARBA00022692"/>
    </source>
</evidence>
<evidence type="ECO:0000256" key="8">
    <source>
        <dbReference type="SAM" id="Phobius"/>
    </source>
</evidence>
<accession>A0ABM0JCU3</accession>
<organism evidence="10 11">
    <name type="scientific">Aplysia californica</name>
    <name type="common">California sea hare</name>
    <dbReference type="NCBI Taxonomy" id="6500"/>
    <lineage>
        <taxon>Eukaryota</taxon>
        <taxon>Metazoa</taxon>
        <taxon>Spiralia</taxon>
        <taxon>Lophotrochozoa</taxon>
        <taxon>Mollusca</taxon>
        <taxon>Gastropoda</taxon>
        <taxon>Heterobranchia</taxon>
        <taxon>Euthyneura</taxon>
        <taxon>Tectipleura</taxon>
        <taxon>Aplysiida</taxon>
        <taxon>Aplysioidea</taxon>
        <taxon>Aplysiidae</taxon>
        <taxon>Aplysia</taxon>
    </lineage>
</organism>
<proteinExistence type="predicted"/>
<evidence type="ECO:0000313" key="10">
    <source>
        <dbReference type="Proteomes" id="UP000694888"/>
    </source>
</evidence>
<feature type="domain" description="G-protein coupled receptors family 1 profile" evidence="9">
    <location>
        <begin position="1"/>
        <end position="178"/>
    </location>
</feature>
<evidence type="ECO:0000256" key="3">
    <source>
        <dbReference type="ARBA" id="ARBA00022989"/>
    </source>
</evidence>
<evidence type="ECO:0000313" key="11">
    <source>
        <dbReference type="RefSeq" id="XP_005090756.1"/>
    </source>
</evidence>
<dbReference type="RefSeq" id="XP_005090756.1">
    <property type="nucleotide sequence ID" value="XM_005090699.1"/>
</dbReference>
<feature type="transmembrane region" description="Helical" evidence="8">
    <location>
        <begin position="12"/>
        <end position="29"/>
    </location>
</feature>
<keyword evidence="5 8" id="KW-0472">Membrane</keyword>
<reference evidence="11" key="1">
    <citation type="submission" date="2025-08" db="UniProtKB">
        <authorList>
            <consortium name="RefSeq"/>
        </authorList>
    </citation>
    <scope>IDENTIFICATION</scope>
</reference>
<keyword evidence="4" id="KW-0297">G-protein coupled receptor</keyword>
<dbReference type="GeneID" id="101854920"/>
<feature type="transmembrane region" description="Helical" evidence="8">
    <location>
        <begin position="61"/>
        <end position="85"/>
    </location>
</feature>
<comment type="subcellular location">
    <subcellularLocation>
        <location evidence="1">Membrane</location>
        <topology evidence="1">Multi-pass membrane protein</topology>
    </subcellularLocation>
</comment>